<dbReference type="GO" id="GO:0032426">
    <property type="term" value="C:stereocilium tip"/>
    <property type="evidence" value="ECO:0007669"/>
    <property type="project" value="Ensembl"/>
</dbReference>
<accession>A0A2K5LBR5</accession>
<dbReference type="InterPro" id="IPR026664">
    <property type="entry name" value="Stereocilin-rel"/>
</dbReference>
<organism evidence="5 6">
    <name type="scientific">Cercocebus atys</name>
    <name type="common">Sooty mangabey</name>
    <name type="synonym">Cercocebus torquatus atys</name>
    <dbReference type="NCBI Taxonomy" id="9531"/>
    <lineage>
        <taxon>Eukaryota</taxon>
        <taxon>Metazoa</taxon>
        <taxon>Chordata</taxon>
        <taxon>Craniata</taxon>
        <taxon>Vertebrata</taxon>
        <taxon>Euteleostomi</taxon>
        <taxon>Mammalia</taxon>
        <taxon>Eutheria</taxon>
        <taxon>Euarchontoglires</taxon>
        <taxon>Primates</taxon>
        <taxon>Haplorrhini</taxon>
        <taxon>Catarrhini</taxon>
        <taxon>Cercopithecidae</taxon>
        <taxon>Cercopithecinae</taxon>
        <taxon>Cercocebus</taxon>
    </lineage>
</organism>
<feature type="domain" description="Stereocilin LRR" evidence="4">
    <location>
        <begin position="770"/>
        <end position="943"/>
    </location>
</feature>
<protein>
    <submittedName>
        <fullName evidence="5">Stereocilin</fullName>
    </submittedName>
</protein>
<dbReference type="InterPro" id="IPR048992">
    <property type="entry name" value="Stereocilin_LRR"/>
</dbReference>
<keyword evidence="6" id="KW-1185">Reference proteome</keyword>
<keyword evidence="2" id="KW-0325">Glycoprotein</keyword>
<feature type="signal peptide" evidence="3">
    <location>
        <begin position="1"/>
        <end position="22"/>
    </location>
</feature>
<dbReference type="GeneTree" id="ENSGT00950000182957"/>
<dbReference type="GO" id="GO:0050910">
    <property type="term" value="P:detection of mechanical stimulus involved in sensory perception of sound"/>
    <property type="evidence" value="ECO:0007669"/>
    <property type="project" value="Ensembl"/>
</dbReference>
<keyword evidence="1 3" id="KW-0732">Signal</keyword>
<name>A0A2K5LBR5_CERAT</name>
<evidence type="ECO:0000259" key="4">
    <source>
        <dbReference type="Pfam" id="PF21058"/>
    </source>
</evidence>
<dbReference type="GO" id="GO:0008104">
    <property type="term" value="P:intracellular protein localization"/>
    <property type="evidence" value="ECO:0007669"/>
    <property type="project" value="Ensembl"/>
</dbReference>
<dbReference type="GO" id="GO:0060091">
    <property type="term" value="C:kinocilium"/>
    <property type="evidence" value="ECO:0007669"/>
    <property type="project" value="Ensembl"/>
</dbReference>
<sequence>MALSLWPLLLLLLLLSLGPGLSFLKSLLSTLDQASQGSLSRSQFSTFLANISSSFEPGRMGEGPVGEPPPLQPPALRLHDFLVTLRGSPDWEPMLGLLGDLLALLGQEQTPRDFVVHQAGVLGGLVEVLLGALVPGGPPTPTRPPCTRNGPSDCVLAADWLPSLLLLLEGTRWQALVQVQPSVDPSNATGLDGREAAPHFLQGLLGLLTPTGELRSEEALWGGLLRTVGAPLYAAFQEGLLRVTHSLKDEVFSILGQPEPDANGQCQGGEGVRHNLSWDVQALGFLSGSPPPPPALLHCLSAGVPLPRAPQPSAHISPRQRRAITLEALCENHSGPAPPYSISNFSIHLLCQHTKPVTPQPPPSTIAICQTAVWYAVSWAPGAQGWLQACHDQFPDEFLNAICSNLSFSALSGSNRRLVKRLCAGLLPPPTSCPEGLPPVPLTPDIFWGCFLENETLWAERLCGEASLQAVPPSNQAWVQHVCQGPTPDVTASPPCHIGPCGERCPDGGSFLVMVCANDTMYEALVPFWPWLAGQCRISRGGNDTCFLEGLLGPLLPSLPPLGPSPLCLTPGPFLLGMLSQLPRCQSSVPALAHATRLHYLLRLLTFLLGPGAGGAEAQGMLGRALLLSSLPDNCSFWDAFRPEGRRSVLRTIGEYLEQEEEQPTPPGLEPTVNPSSGISKMELLACFSVSALPVLWDLLQREKSAIPTMTSYSQAYLHMPQKTSSQAGKLQVSIGKRSRGHLEPSVQRACLKPHSDPSGERNGIQALEDSWPAAGLGPGHARHVLRSLVNQSVQDGEEQVRRLGPLACFLSPEELQSLVPLSDPMGPVERGLLECAANGTLSPEGRVAYELLGVLRSSGGAVLSPRELQVWAPLFPQLGLRFLQELSEPQLRAMLPVLQGASVTPAQVCLSHSLLSLEELCSLHLLLPGLSPQTLQAIPRRVLVGACSCLAPELSRLSACQTAALLQTFRVKDGVKNMGTTGAGPAVCVPGQPVPTTWPDCLLPLLPLKLLQLDSLALLANRRHYRELPWSEQQAQFLWKKMQVPTNLTLRNLQALGTLAGGMSCEFLQQINSMVDFLEVVHMIYQLPTRVRGSLRACIWAELQRRMAMPEPEWTTLGPELNGLDSKLLLDLPIQLMDRLSNESIMLVVELVQRAPEQLLALTPLHQAALAERALQNLAPKETPLSGEVLETLGPLVGFLGIESTRQIPLQILLSHLSQLQGFCLGETFATELGWLLLQESVLGKPELWSQDEVEQAGCLVFTLSTEAISLIPREALGPETLERLLEKQQSWEQSRIGQLCRGPQLAAKKAALVAGVVRPAAEDLPEPVPNCADVRGTFPAAWSATQIAEMKLSDFEDCLTLFAGDPGLGPEELQAAMGKAKQVIVGSPPVRPEQILQPVGADPSGLGVLSTLGQIDGWSLPLSFLRQSGGMWSTWTSFIDSAGFTLCDAARGAPQHISSWKFSQAALFLGTLHLQCSEEQLEVLIFTEIGTIDRWGAGLLLVQVAGIPDLALPALLQGQIQGLTPLAISVIPPPKFASHQLSSLTSAQAVAVTPEQMAFLSPEQRRAVAWAQHEGKESPEQQGRSTAWGLQDWSRPSWSLVLTISFLGHLL</sequence>
<evidence type="ECO:0000256" key="1">
    <source>
        <dbReference type="ARBA" id="ARBA00022729"/>
    </source>
</evidence>
<dbReference type="PANTHER" id="PTHR23412:SF14">
    <property type="entry name" value="STEREOCILIN-RELATED"/>
    <property type="match status" value="1"/>
</dbReference>
<evidence type="ECO:0000256" key="2">
    <source>
        <dbReference type="ARBA" id="ARBA00023180"/>
    </source>
</evidence>
<dbReference type="GO" id="GO:0060088">
    <property type="term" value="P:auditory receptor cell stereocilium organization"/>
    <property type="evidence" value="ECO:0007669"/>
    <property type="project" value="Ensembl"/>
</dbReference>
<dbReference type="OMA" id="LKLPHYK"/>
<reference evidence="5" key="2">
    <citation type="submission" date="2025-09" db="UniProtKB">
        <authorList>
            <consortium name="Ensembl"/>
        </authorList>
    </citation>
    <scope>IDENTIFICATION</scope>
</reference>
<proteinExistence type="predicted"/>
<gene>
    <name evidence="5" type="primary">STRC</name>
</gene>
<evidence type="ECO:0000256" key="3">
    <source>
        <dbReference type="SAM" id="SignalP"/>
    </source>
</evidence>
<dbReference type="Ensembl" id="ENSCATT00000034506.1">
    <property type="protein sequence ID" value="ENSCATP00000010394.1"/>
    <property type="gene ID" value="ENSCATG00000029454.1"/>
</dbReference>
<dbReference type="GO" id="GO:0009986">
    <property type="term" value="C:cell surface"/>
    <property type="evidence" value="ECO:0007669"/>
    <property type="project" value="TreeGrafter"/>
</dbReference>
<feature type="chain" id="PRO_5014361206" evidence="3">
    <location>
        <begin position="23"/>
        <end position="1613"/>
    </location>
</feature>
<dbReference type="PANTHER" id="PTHR23412">
    <property type="entry name" value="STEREOCILIN RELATED"/>
    <property type="match status" value="1"/>
</dbReference>
<evidence type="ECO:0000313" key="5">
    <source>
        <dbReference type="Ensembl" id="ENSCATP00000010394.1"/>
    </source>
</evidence>
<dbReference type="Pfam" id="PF21058">
    <property type="entry name" value="Stereocilin"/>
    <property type="match status" value="1"/>
</dbReference>
<dbReference type="STRING" id="9531.ENSCATP00000010394"/>
<reference evidence="5" key="1">
    <citation type="submission" date="2025-08" db="UniProtKB">
        <authorList>
            <consortium name="Ensembl"/>
        </authorList>
    </citation>
    <scope>IDENTIFICATION</scope>
</reference>
<dbReference type="Bgee" id="ENSCATG00000029454">
    <property type="expression patterns" value="Expressed in cerebellum and 3 other cell types or tissues"/>
</dbReference>
<dbReference type="GO" id="GO:0007160">
    <property type="term" value="P:cell-matrix adhesion"/>
    <property type="evidence" value="ECO:0007669"/>
    <property type="project" value="TreeGrafter"/>
</dbReference>
<evidence type="ECO:0000313" key="6">
    <source>
        <dbReference type="Proteomes" id="UP000233060"/>
    </source>
</evidence>
<dbReference type="Proteomes" id="UP000233060">
    <property type="component" value="Unassembled WGS sequence"/>
</dbReference>